<comment type="caution">
    <text evidence="1">The sequence shown here is derived from an EMBL/GenBank/DDBJ whole genome shotgun (WGS) entry which is preliminary data.</text>
</comment>
<dbReference type="RefSeq" id="WP_269336702.1">
    <property type="nucleotide sequence ID" value="NZ_JBFSSG010000001.1"/>
</dbReference>
<keyword evidence="2" id="KW-1185">Reference proteome</keyword>
<reference evidence="1 2" key="1">
    <citation type="journal article" date="2024" name="ISME J.">
        <title>Tailless and filamentous prophages are predominant in marine Vibrio.</title>
        <authorList>
            <person name="Steensen K."/>
            <person name="Seneca J."/>
            <person name="Bartlau N."/>
            <person name="Yu X.A."/>
            <person name="Hussain F.A."/>
            <person name="Polz M.F."/>
        </authorList>
    </citation>
    <scope>NUCLEOTIDE SEQUENCE [LARGE SCALE GENOMIC DNA]</scope>
    <source>
        <strain evidence="1 2">10N.239.312.F12</strain>
    </source>
</reference>
<dbReference type="Proteomes" id="UP001570071">
    <property type="component" value="Unassembled WGS sequence"/>
</dbReference>
<dbReference type="EMBL" id="JBFSSG010000001">
    <property type="protein sequence ID" value="MEZ8719706.1"/>
    <property type="molecule type" value="Genomic_DNA"/>
</dbReference>
<evidence type="ECO:0000313" key="1">
    <source>
        <dbReference type="EMBL" id="MEZ8719706.1"/>
    </source>
</evidence>
<accession>A0ABV4MRI5</accession>
<organism evidence="1 2">
    <name type="scientific">Vibrio pomeroyi</name>
    <dbReference type="NCBI Taxonomy" id="198832"/>
    <lineage>
        <taxon>Bacteria</taxon>
        <taxon>Pseudomonadati</taxon>
        <taxon>Pseudomonadota</taxon>
        <taxon>Gammaproteobacteria</taxon>
        <taxon>Vibrionales</taxon>
        <taxon>Vibrionaceae</taxon>
        <taxon>Vibrio</taxon>
    </lineage>
</organism>
<protein>
    <submittedName>
        <fullName evidence="1">Uncharacterized protein</fullName>
    </submittedName>
</protein>
<gene>
    <name evidence="1" type="ORF">AB6D66_01415</name>
</gene>
<proteinExistence type="predicted"/>
<name>A0ABV4MRI5_9VIBR</name>
<sequence>MSMVEPVSSEPTTLAEKLELQFEQMERLERHPDMVGIIRSHWRQVEPYKSNLNIDPPKAAPPELLVKLAQVAVITNPDLNVHQ</sequence>
<evidence type="ECO:0000313" key="2">
    <source>
        <dbReference type="Proteomes" id="UP001570071"/>
    </source>
</evidence>